<dbReference type="Pfam" id="PF18332">
    <property type="entry name" value="XRN1_D1"/>
    <property type="match status" value="1"/>
</dbReference>
<dbReference type="InterPro" id="IPR014722">
    <property type="entry name" value="Rib_uL2_dom2"/>
</dbReference>
<evidence type="ECO:0000256" key="3">
    <source>
        <dbReference type="ARBA" id="ARBA00022839"/>
    </source>
</evidence>
<keyword evidence="1 5" id="KW-0540">Nuclease</keyword>
<dbReference type="InterPro" id="IPR027073">
    <property type="entry name" value="5_3_exoribonuclease"/>
</dbReference>
<keyword evidence="2 5" id="KW-0378">Hydrolase</keyword>
<evidence type="ECO:0000259" key="8">
    <source>
        <dbReference type="Pfam" id="PF17846"/>
    </source>
</evidence>
<feature type="compositionally biased region" description="Basic residues" evidence="6">
    <location>
        <begin position="1436"/>
        <end position="1445"/>
    </location>
</feature>
<dbReference type="Pfam" id="PF18129">
    <property type="entry name" value="SH3_12"/>
    <property type="match status" value="1"/>
</dbReference>
<dbReference type="Gene3D" id="2.30.30.30">
    <property type="match status" value="1"/>
</dbReference>
<evidence type="ECO:0000313" key="13">
    <source>
        <dbReference type="Proteomes" id="UP001163850"/>
    </source>
</evidence>
<dbReference type="InterPro" id="IPR016494">
    <property type="entry name" value="5_3_exoribonuclease_1"/>
</dbReference>
<dbReference type="Gene3D" id="1.25.40.1050">
    <property type="match status" value="1"/>
</dbReference>
<evidence type="ECO:0000259" key="9">
    <source>
        <dbReference type="Pfam" id="PF18129"/>
    </source>
</evidence>
<organism evidence="12 13">
    <name type="scientific">Lentinula detonsa</name>
    <dbReference type="NCBI Taxonomy" id="2804962"/>
    <lineage>
        <taxon>Eukaryota</taxon>
        <taxon>Fungi</taxon>
        <taxon>Dikarya</taxon>
        <taxon>Basidiomycota</taxon>
        <taxon>Agaricomycotina</taxon>
        <taxon>Agaricomycetes</taxon>
        <taxon>Agaricomycetidae</taxon>
        <taxon>Agaricales</taxon>
        <taxon>Marasmiineae</taxon>
        <taxon>Omphalotaceae</taxon>
        <taxon>Lentinula</taxon>
    </lineage>
</organism>
<dbReference type="CDD" id="cd18673">
    <property type="entry name" value="PIN_XRN1-2-like"/>
    <property type="match status" value="1"/>
</dbReference>
<dbReference type="PANTHER" id="PTHR12341:SF7">
    <property type="entry name" value="5'-3' EXORIBONUCLEASE 1"/>
    <property type="match status" value="1"/>
</dbReference>
<feature type="domain" description="Xrn1 helical" evidence="8">
    <location>
        <begin position="274"/>
        <end position="677"/>
    </location>
</feature>
<dbReference type="Pfam" id="PF17846">
    <property type="entry name" value="XRN_M"/>
    <property type="match status" value="1"/>
</dbReference>
<evidence type="ECO:0000259" key="10">
    <source>
        <dbReference type="Pfam" id="PF18332"/>
    </source>
</evidence>
<reference evidence="12" key="1">
    <citation type="submission" date="2022-08" db="EMBL/GenBank/DDBJ databases">
        <authorList>
            <consortium name="DOE Joint Genome Institute"/>
            <person name="Min B."/>
            <person name="Riley R."/>
            <person name="Sierra-Patev S."/>
            <person name="Naranjo-Ortiz M."/>
            <person name="Looney B."/>
            <person name="Konkel Z."/>
            <person name="Slot J.C."/>
            <person name="Sakamoto Y."/>
            <person name="Steenwyk J.L."/>
            <person name="Rokas A."/>
            <person name="Carro J."/>
            <person name="Camarero S."/>
            <person name="Ferreira P."/>
            <person name="Molpeceres G."/>
            <person name="Ruiz-Duenas F.J."/>
            <person name="Serrano A."/>
            <person name="Henrissat B."/>
            <person name="Drula E."/>
            <person name="Hughes K.W."/>
            <person name="Mata J.L."/>
            <person name="Ishikawa N.K."/>
            <person name="Vargas-Isla R."/>
            <person name="Ushijima S."/>
            <person name="Smith C.A."/>
            <person name="Ahrendt S."/>
            <person name="Andreopoulos W."/>
            <person name="He G."/>
            <person name="Labutti K."/>
            <person name="Lipzen A."/>
            <person name="Ng V."/>
            <person name="Sandor L."/>
            <person name="Barry K."/>
            <person name="Martinez A.T."/>
            <person name="Xiao Y."/>
            <person name="Gibbons J.G."/>
            <person name="Terashima K."/>
            <person name="Hibbett D.S."/>
            <person name="Grigoriev I.V."/>
        </authorList>
    </citation>
    <scope>NUCLEOTIDE SEQUENCE</scope>
    <source>
        <strain evidence="12">TFB7829</strain>
    </source>
</reference>
<comment type="caution">
    <text evidence="12">The sequence shown here is derived from an EMBL/GenBank/DDBJ whole genome shotgun (WGS) entry which is preliminary data.</text>
</comment>
<comment type="function">
    <text evidence="5">Multifunctional protein that exhibits several independent functions at different levels of the cellular processes. 5'-3' exonuclease component of the nonsense-mediated mRNA decay (NMD) which is a highly conserved mRNA degradation pathway, an RNA surveillance system whose role is to identify and rid cells of mRNA with premature termination codons and thus prevents accumulation of potentially harmful truncated proteins.</text>
</comment>
<evidence type="ECO:0000256" key="1">
    <source>
        <dbReference type="ARBA" id="ARBA00022722"/>
    </source>
</evidence>
<feature type="domain" description="5'-3' exoribonuclease 1 SH3-like" evidence="9">
    <location>
        <begin position="1190"/>
        <end position="1256"/>
    </location>
</feature>
<name>A0AA38QB80_9AGAR</name>
<comment type="subcellular location">
    <subcellularLocation>
        <location evidence="5">Cytoplasm</location>
    </subcellularLocation>
</comment>
<accession>A0AA38QB80</accession>
<evidence type="ECO:0000313" key="12">
    <source>
        <dbReference type="EMBL" id="KAJ3990166.1"/>
    </source>
</evidence>
<dbReference type="PIRSF" id="PIRSF006743">
    <property type="entry name" value="Exonuclease_Xnr1"/>
    <property type="match status" value="1"/>
</dbReference>
<dbReference type="EC" id="3.1.13.-" evidence="5"/>
<dbReference type="GO" id="GO:0004534">
    <property type="term" value="F:5'-3' RNA exonuclease activity"/>
    <property type="evidence" value="ECO:0007669"/>
    <property type="project" value="TreeGrafter"/>
</dbReference>
<dbReference type="InterPro" id="IPR041385">
    <property type="entry name" value="SH3_12"/>
</dbReference>
<feature type="region of interest" description="Disordered" evidence="6">
    <location>
        <begin position="1294"/>
        <end position="1318"/>
    </location>
</feature>
<keyword evidence="5" id="KW-0866">Nonsense-mediated mRNA decay</keyword>
<dbReference type="EMBL" id="MU801892">
    <property type="protein sequence ID" value="KAJ3990166.1"/>
    <property type="molecule type" value="Genomic_DNA"/>
</dbReference>
<dbReference type="FunFam" id="3.40.50.12390:FF:000002">
    <property type="entry name" value="5'-3' exoribonuclease 1"/>
    <property type="match status" value="1"/>
</dbReference>
<dbReference type="GO" id="GO:0005737">
    <property type="term" value="C:cytoplasm"/>
    <property type="evidence" value="ECO:0007669"/>
    <property type="project" value="UniProtKB-SubCell"/>
</dbReference>
<feature type="compositionally biased region" description="Low complexity" evidence="6">
    <location>
        <begin position="1411"/>
        <end position="1423"/>
    </location>
</feature>
<dbReference type="Pfam" id="PF03159">
    <property type="entry name" value="XRN_N"/>
    <property type="match status" value="1"/>
</dbReference>
<comment type="similarity">
    <text evidence="4 5">Belongs to the 5'-3' exonuclease family.</text>
</comment>
<feature type="compositionally biased region" description="Gly residues" evidence="6">
    <location>
        <begin position="1390"/>
        <end position="1406"/>
    </location>
</feature>
<dbReference type="InterPro" id="IPR047007">
    <property type="entry name" value="XRN1_D1_sf"/>
</dbReference>
<evidence type="ECO:0000256" key="4">
    <source>
        <dbReference type="ARBA" id="ARBA00038299"/>
    </source>
</evidence>
<dbReference type="GO" id="GO:0016075">
    <property type="term" value="P:rRNA catabolic process"/>
    <property type="evidence" value="ECO:0007669"/>
    <property type="project" value="TreeGrafter"/>
</dbReference>
<dbReference type="Gene3D" id="3.40.50.12390">
    <property type="match status" value="2"/>
</dbReference>
<evidence type="ECO:0000256" key="2">
    <source>
        <dbReference type="ARBA" id="ARBA00022801"/>
    </source>
</evidence>
<evidence type="ECO:0000259" key="7">
    <source>
        <dbReference type="Pfam" id="PF03159"/>
    </source>
</evidence>
<proteinExistence type="inferred from homology"/>
<dbReference type="InterPro" id="IPR040992">
    <property type="entry name" value="XRN1_D1"/>
</dbReference>
<evidence type="ECO:0000256" key="6">
    <source>
        <dbReference type="SAM" id="MobiDB-lite"/>
    </source>
</evidence>
<protein>
    <recommendedName>
        <fullName evidence="5">5'-3' exoribonuclease 1</fullName>
        <ecNumber evidence="5">3.1.13.-</ecNumber>
    </recommendedName>
</protein>
<dbReference type="Pfam" id="PF18334">
    <property type="entry name" value="XRN1_D2_D3"/>
    <property type="match status" value="1"/>
</dbReference>
<feature type="domain" description="5'-3' exoribonuclease 1 D1" evidence="10">
    <location>
        <begin position="730"/>
        <end position="937"/>
    </location>
</feature>
<dbReference type="InterPro" id="IPR047008">
    <property type="entry name" value="XRN1_SH3_sf"/>
</dbReference>
<dbReference type="Proteomes" id="UP001163850">
    <property type="component" value="Unassembled WGS sequence"/>
</dbReference>
<feature type="domain" description="Exoribonuclease Xrn1 D2/D3" evidence="11">
    <location>
        <begin position="941"/>
        <end position="1170"/>
    </location>
</feature>
<dbReference type="InterPro" id="IPR041106">
    <property type="entry name" value="XRN1_D2_D3"/>
</dbReference>
<feature type="compositionally biased region" description="Low complexity" evidence="6">
    <location>
        <begin position="1307"/>
        <end position="1317"/>
    </location>
</feature>
<dbReference type="Gene3D" id="2.170.260.40">
    <property type="match status" value="1"/>
</dbReference>
<evidence type="ECO:0000256" key="5">
    <source>
        <dbReference type="PIRNR" id="PIRNR006743"/>
    </source>
</evidence>
<feature type="region of interest" description="Disordered" evidence="6">
    <location>
        <begin position="1365"/>
        <end position="1464"/>
    </location>
</feature>
<dbReference type="InterPro" id="IPR004859">
    <property type="entry name" value="Xrn1_N"/>
</dbReference>
<sequence>MGIPKFFRWISERYPLTSQLIQENKIPEFDNLYLDFNAIIHNCSHPNDDDAHFRLSEEQIFTSIFAYVDHLFGKIKPKKLFFMAVDGVAPRAKMNQQRSRRFRTAKEARELRQKAEAKGEKLPEEKAFDSNCITPGTPFMARLSEQLKYFVNKKITEDSNWRDVQVVLSGHEVPGEGEHKIMEYIRLSRSQPDYDPNLRHCLYGLDADLIMLGLLSHDPHFCLLREEVKFGPARKSRGNSSLDSINFYLLHLSLFREYLHLEFNSLATELPFDYSLERIIDDFILLAVFVGNDFLPNLPDLHIHENGLEKLFEVYKKVLITMEGYINDAGMINLPRLQLILDEMAQWEVDVFEKESSDTNWYKGKQAKYKNGAAPKPTELVLTKTQRDIFRAMRDWLMAKPSKPLTMPNDFPAKDRLFILTIARDFNLSLAWDEFDEEGHNIVSFTPAYSEEAFDDEEQEAQFALLRVMRKYEQAPIDGGEEDFDTRATNALTHKMDDWKREYYSGKLEISYDDPEAMQKLVYRYVEGLQWVMYYYFTGVKSWAWFYDYHYAPRISDLSSKATWGGEGGNGRRGIAQLSFDFKLGQPFKPYEQLMGVLPVASKDHIPAAYHDLMTSPTSSISDFYPEDFEQDLNGKRADWEAIVKIPFINEARLLTAMRTKEHLLTAAEKQRNTSGTSTKFTYRGLNAEPTEYPSSLPGFFPPLHRCMCEMEVFDLPTLDPDLGLSLITGLVEGALTGPSALSGFPSLNTLPHTHTVLGHHHVNVHGTESRNQSMIVFIKNTFEGRKTEEIGREMLGERTFIGWPFLSEGMVVGVSDELFRYEKVQVGVPGRGGAEKVLGTPHSQSGLGFWKMKAEKIEGVYSKRFGVVTGPVEVLLHIRPLKGMSFFTLQINQTCLKRLEDGSLVKEYEGINKEMEAAVQMTVSAVGVEDPRYVERPAPPLSEEFPEGSKIFFLGEHAYGVAAQVSATTDNSLSVILAFFPSDKSENAQFKAIVQDQSSSSSPSPHYYPAFRAAEMLGLSSRGIARITSSFLIITSDNQKLNIGLNIKFEAKSLKVIDYSRKEGRHWEFSQKAIKLIKEYQEAFPDVFRCVDINVDGMLRAVDVLSGPNPDGRTKEIRAWLKSKGVPDFEPVTLFCDQLSKQTISQIEQLADKLNTNRSTDGIKKAIVKGIPRQAVLKPAHAVYRLRGQRFALGDRVIMVQDSGGVPLGVKGVAVGLNAKTMDVVWDIPFMSGTTLGDRCSQYRGLAVEFNSCLNLSDPQFVTSTNPKEQKPSLPVNHAAPFKPKLGPHPMIRPPPGQVPAAGFRPAPAQPQSQQQVKLPNASSSPVKQMHIMTNPQHHPQGAGIGAAAARGGVRNGFVPNTNARGMYSHGPRGRGGVPFNEGGVREAGTGGGGSNFQGVGREGPGPGPGHSSNNSSHLHGINGDRGRGGLGRGGRGRGFRGRGRGYANGNYNTSAPPLPLAS</sequence>
<dbReference type="GO" id="GO:0000184">
    <property type="term" value="P:nuclear-transcribed mRNA catabolic process, nonsense-mediated decay"/>
    <property type="evidence" value="ECO:0007669"/>
    <property type="project" value="UniProtKB-KW"/>
</dbReference>
<gene>
    <name evidence="12" type="ORF">F5890DRAFT_1450408</name>
</gene>
<evidence type="ECO:0000259" key="11">
    <source>
        <dbReference type="Pfam" id="PF18334"/>
    </source>
</evidence>
<dbReference type="InterPro" id="IPR041412">
    <property type="entry name" value="Xrn1_helical"/>
</dbReference>
<keyword evidence="5" id="KW-0963">Cytoplasm</keyword>
<keyword evidence="5" id="KW-0694">RNA-binding</keyword>
<dbReference type="Gene3D" id="2.30.30.750">
    <property type="match status" value="1"/>
</dbReference>
<feature type="domain" description="Xrn1 N-terminal" evidence="7">
    <location>
        <begin position="1"/>
        <end position="227"/>
    </location>
</feature>
<keyword evidence="3 5" id="KW-0269">Exonuclease</keyword>
<dbReference type="GO" id="GO:0005634">
    <property type="term" value="C:nucleus"/>
    <property type="evidence" value="ECO:0007669"/>
    <property type="project" value="TreeGrafter"/>
</dbReference>
<dbReference type="GO" id="GO:0003723">
    <property type="term" value="F:RNA binding"/>
    <property type="evidence" value="ECO:0007669"/>
    <property type="project" value="UniProtKB-KW"/>
</dbReference>
<dbReference type="PANTHER" id="PTHR12341">
    <property type="entry name" value="5'-&gt;3' EXORIBONUCLEASE"/>
    <property type="match status" value="1"/>
</dbReference>